<name>A0A0F3GTP3_9BACT</name>
<evidence type="ECO:0000313" key="5">
    <source>
        <dbReference type="EMBL" id="KJU84063.1"/>
    </source>
</evidence>
<dbReference type="InterPro" id="IPR011006">
    <property type="entry name" value="CheY-like_superfamily"/>
</dbReference>
<dbReference type="PROSITE" id="PS50110">
    <property type="entry name" value="RESPONSE_REGULATORY"/>
    <property type="match status" value="1"/>
</dbReference>
<dbReference type="SUPFAM" id="SSF52172">
    <property type="entry name" value="CheY-like"/>
    <property type="match status" value="1"/>
</dbReference>
<dbReference type="InterPro" id="IPR001789">
    <property type="entry name" value="Sig_transdc_resp-reg_receiver"/>
</dbReference>
<organism evidence="5 6">
    <name type="scientific">Candidatus Magnetobacterium bavaricum</name>
    <dbReference type="NCBI Taxonomy" id="29290"/>
    <lineage>
        <taxon>Bacteria</taxon>
        <taxon>Pseudomonadati</taxon>
        <taxon>Nitrospirota</taxon>
        <taxon>Thermodesulfovibrionia</taxon>
        <taxon>Thermodesulfovibrionales</taxon>
        <taxon>Candidatus Magnetobacteriaceae</taxon>
        <taxon>Candidatus Magnetobacterium</taxon>
    </lineage>
</organism>
<keyword evidence="2" id="KW-0902">Two-component regulatory system</keyword>
<feature type="modified residue" description="4-aspartylphosphate" evidence="3">
    <location>
        <position position="52"/>
    </location>
</feature>
<dbReference type="PATRIC" id="fig|29290.4.peg.4974"/>
<dbReference type="PANTHER" id="PTHR44591">
    <property type="entry name" value="STRESS RESPONSE REGULATOR PROTEIN 1"/>
    <property type="match status" value="1"/>
</dbReference>
<dbReference type="InterPro" id="IPR036388">
    <property type="entry name" value="WH-like_DNA-bd_sf"/>
</dbReference>
<reference evidence="5 6" key="1">
    <citation type="submission" date="2015-02" db="EMBL/GenBank/DDBJ databases">
        <title>Single-cell genomics of uncultivated deep-branching MTB reveals a conserved set of magnetosome genes.</title>
        <authorList>
            <person name="Kolinko S."/>
            <person name="Richter M."/>
            <person name="Glockner F.O."/>
            <person name="Brachmann A."/>
            <person name="Schuler D."/>
        </authorList>
    </citation>
    <scope>NUCLEOTIDE SEQUENCE [LARGE SCALE GENOMIC DNA]</scope>
    <source>
        <strain evidence="5">TM-1</strain>
    </source>
</reference>
<dbReference type="SMART" id="SM00448">
    <property type="entry name" value="REC"/>
    <property type="match status" value="1"/>
</dbReference>
<dbReference type="Gene3D" id="1.10.10.10">
    <property type="entry name" value="Winged helix-like DNA-binding domain superfamily/Winged helix DNA-binding domain"/>
    <property type="match status" value="1"/>
</dbReference>
<evidence type="ECO:0000259" key="4">
    <source>
        <dbReference type="PROSITE" id="PS50110"/>
    </source>
</evidence>
<keyword evidence="1 3" id="KW-0597">Phosphoprotein</keyword>
<comment type="caution">
    <text evidence="5">The sequence shown here is derived from an EMBL/GenBank/DDBJ whole genome shotgun (WGS) entry which is preliminary data.</text>
</comment>
<feature type="domain" description="Response regulatory" evidence="4">
    <location>
        <begin position="3"/>
        <end position="117"/>
    </location>
</feature>
<gene>
    <name evidence="5" type="ORF">MBAV_003739</name>
</gene>
<evidence type="ECO:0000256" key="3">
    <source>
        <dbReference type="PROSITE-ProRule" id="PRU00169"/>
    </source>
</evidence>
<dbReference type="PANTHER" id="PTHR44591:SF14">
    <property type="entry name" value="PROTEIN PILG"/>
    <property type="match status" value="1"/>
</dbReference>
<dbReference type="InterPro" id="IPR050595">
    <property type="entry name" value="Bact_response_regulator"/>
</dbReference>
<dbReference type="Pfam" id="PF00072">
    <property type="entry name" value="Response_reg"/>
    <property type="match status" value="1"/>
</dbReference>
<dbReference type="EMBL" id="LACI01001634">
    <property type="protein sequence ID" value="KJU84063.1"/>
    <property type="molecule type" value="Genomic_DNA"/>
</dbReference>
<protein>
    <submittedName>
        <fullName evidence="5">Response regulator receiver protein</fullName>
    </submittedName>
</protein>
<evidence type="ECO:0000256" key="2">
    <source>
        <dbReference type="ARBA" id="ARBA00023012"/>
    </source>
</evidence>
<keyword evidence="6" id="KW-1185">Reference proteome</keyword>
<dbReference type="GO" id="GO:0000160">
    <property type="term" value="P:phosphorelay signal transduction system"/>
    <property type="evidence" value="ECO:0007669"/>
    <property type="project" value="UniProtKB-KW"/>
</dbReference>
<dbReference type="AlphaFoldDB" id="A0A0F3GTP3"/>
<dbReference type="Gene3D" id="3.40.50.2300">
    <property type="match status" value="1"/>
</dbReference>
<evidence type="ECO:0000256" key="1">
    <source>
        <dbReference type="ARBA" id="ARBA00022553"/>
    </source>
</evidence>
<dbReference type="InterPro" id="IPR036390">
    <property type="entry name" value="WH_DNA-bd_sf"/>
</dbReference>
<sequence>MRKLLVVDDNADVRLQLSEILTTAGYYTDNAANAREAIDKATIDSFDVILMDAVMPGMKGIDAIKEIKQIRPKTKIIIITAFASIEDAIEAIKQGASDYLSKPFKIKTLLNIIKREIGETTFEKEISSVDMDFILSTISNPLRRKLLKLVNHQSMRFMELNRELSLIDHTRLVFHLRLLKDCGLIAQDATRAYVLTDRGIRVYKGIMILETFLVTNS</sequence>
<dbReference type="SUPFAM" id="SSF46785">
    <property type="entry name" value="Winged helix' DNA-binding domain"/>
    <property type="match status" value="1"/>
</dbReference>
<accession>A0A0F3GTP3</accession>
<evidence type="ECO:0000313" key="6">
    <source>
        <dbReference type="Proteomes" id="UP000033423"/>
    </source>
</evidence>
<dbReference type="Proteomes" id="UP000033423">
    <property type="component" value="Unassembled WGS sequence"/>
</dbReference>
<proteinExistence type="predicted"/>